<protein>
    <submittedName>
        <fullName evidence="1">Uncharacterized protein</fullName>
    </submittedName>
</protein>
<accession>A0ABQ3LUV5</accession>
<reference evidence="2" key="1">
    <citation type="journal article" date="2019" name="Int. J. Syst. Evol. Microbiol.">
        <title>The Global Catalogue of Microorganisms (GCM) 10K type strain sequencing project: providing services to taxonomists for standard genome sequencing and annotation.</title>
        <authorList>
            <consortium name="The Broad Institute Genomics Platform"/>
            <consortium name="The Broad Institute Genome Sequencing Center for Infectious Disease"/>
            <person name="Wu L."/>
            <person name="Ma J."/>
        </authorList>
    </citation>
    <scope>NUCLEOTIDE SEQUENCE [LARGE SCALE GENOMIC DNA]</scope>
    <source>
        <strain evidence="2">CGMCC 1.8957</strain>
    </source>
</reference>
<sequence length="136" mass="14819">MLIRAAILAGLLAAQPSRLDFKLMTSLAYRSFADKADALCPARGLRRLHPADLGGIEEDFMPSMTRREHRRNATLNRGDKGCTDAGVSCPAQNTLAAISHAGLLDAFVGFACASAIWRSKYLSGWATIYRPVPRTR</sequence>
<gene>
    <name evidence="1" type="ORF">GCM10008023_41420</name>
</gene>
<dbReference type="Proteomes" id="UP000652430">
    <property type="component" value="Unassembled WGS sequence"/>
</dbReference>
<name>A0ABQ3LUV5_9SPHN</name>
<evidence type="ECO:0000313" key="1">
    <source>
        <dbReference type="EMBL" id="GHH26603.1"/>
    </source>
</evidence>
<evidence type="ECO:0000313" key="2">
    <source>
        <dbReference type="Proteomes" id="UP000652430"/>
    </source>
</evidence>
<keyword evidence="2" id="KW-1185">Reference proteome</keyword>
<proteinExistence type="predicted"/>
<comment type="caution">
    <text evidence="1">The sequence shown here is derived from an EMBL/GenBank/DDBJ whole genome shotgun (WGS) entry which is preliminary data.</text>
</comment>
<dbReference type="EMBL" id="BNAQ01000016">
    <property type="protein sequence ID" value="GHH26603.1"/>
    <property type="molecule type" value="Genomic_DNA"/>
</dbReference>
<organism evidence="1 2">
    <name type="scientific">Sphingomonas glacialis</name>
    <dbReference type="NCBI Taxonomy" id="658225"/>
    <lineage>
        <taxon>Bacteria</taxon>
        <taxon>Pseudomonadati</taxon>
        <taxon>Pseudomonadota</taxon>
        <taxon>Alphaproteobacteria</taxon>
        <taxon>Sphingomonadales</taxon>
        <taxon>Sphingomonadaceae</taxon>
        <taxon>Sphingomonas</taxon>
    </lineage>
</organism>